<gene>
    <name evidence="6" type="ORF">SARC_02739</name>
</gene>
<feature type="compositionally biased region" description="Low complexity" evidence="4">
    <location>
        <begin position="519"/>
        <end position="531"/>
    </location>
</feature>
<evidence type="ECO:0000256" key="4">
    <source>
        <dbReference type="SAM" id="MobiDB-lite"/>
    </source>
</evidence>
<feature type="compositionally biased region" description="Polar residues" evidence="4">
    <location>
        <begin position="687"/>
        <end position="702"/>
    </location>
</feature>
<dbReference type="GeneID" id="25903243"/>
<dbReference type="eggNOG" id="KOG2591">
    <property type="taxonomic scope" value="Eukaryota"/>
</dbReference>
<evidence type="ECO:0000256" key="2">
    <source>
        <dbReference type="ARBA" id="ARBA00022884"/>
    </source>
</evidence>
<dbReference type="EMBL" id="KQ241723">
    <property type="protein sequence ID" value="KNC85046.1"/>
    <property type="molecule type" value="Genomic_DNA"/>
</dbReference>
<dbReference type="GO" id="GO:0045727">
    <property type="term" value="P:positive regulation of translation"/>
    <property type="evidence" value="ECO:0007669"/>
    <property type="project" value="TreeGrafter"/>
</dbReference>
<evidence type="ECO:0000313" key="7">
    <source>
        <dbReference type="Proteomes" id="UP000054560"/>
    </source>
</evidence>
<dbReference type="InterPro" id="IPR045180">
    <property type="entry name" value="La_dom_prot"/>
</dbReference>
<dbReference type="GO" id="GO:0010494">
    <property type="term" value="C:cytoplasmic stress granule"/>
    <property type="evidence" value="ECO:0007669"/>
    <property type="project" value="TreeGrafter"/>
</dbReference>
<feature type="compositionally biased region" description="Gly residues" evidence="4">
    <location>
        <begin position="431"/>
        <end position="456"/>
    </location>
</feature>
<keyword evidence="1" id="KW-0597">Phosphoprotein</keyword>
<feature type="compositionally biased region" description="Basic and acidic residues" evidence="4">
    <location>
        <begin position="766"/>
        <end position="791"/>
    </location>
</feature>
<feature type="compositionally biased region" description="Basic residues" evidence="4">
    <location>
        <begin position="498"/>
        <end position="518"/>
    </location>
</feature>
<dbReference type="InterPro" id="IPR036390">
    <property type="entry name" value="WH_DNA-bd_sf"/>
</dbReference>
<sequence length="791" mass="85898">MAHGYSAENPAPLQDSEADRSSSVDTQVTTTDSTNSNIDVLIESSYIVSNRMADASSVAPFTPTAVLKENAIRDALQRQLEYYFSLENLKQDPYLVSQMNSDQFVLISTVASFKLVRSLTEDVGLITSVLQASEMVELNDTLDKVRPVHSLKRTTIIIRDTPEGTKEDDVLEIFKRDSTCPLPTGVRADIGNTWFVTFDNEESTRGALFSIRDMKIREAPIKARIKSENLLRSTGFAPNSMEVPILGMDGQFHMGMMPMHMPQMGVGKDSKYAEVYTDNAEMYSADMYYQQPMYYPGWMPQYYPGNGMVPQYQQPYAHMNNGDPRRHSQHSSNGYPRGGRRHSNREWHQNQKKYQHTKEGSEHAHQHAYTQDTDNDGETRGGAEDEAGDMQHEYGDHGNAYANGGYGSAKQRKTHPQYDGYAHSGTPHGAAGNGDIGVGENGVNGGGANGANGDAGGNPRHSHSHGGTHREGGRRHHKNHKNGGYHSNGSHGGDGNHHRNHNYKNHTHRNGNQHHNSHQHNNNKANAAASKPASFDTNSFPPLSGDGKCADNSEPIKSTQPSSTTSTANKLADIVKASIDSQSKAPVASANATPAQRKQTQKKGANATTANRTSPKDEHTGKHTKKDASASSDQTSTDTGTASDAITKQTTSATAANKNPASLSDANPKAAVSTSATTPAPVLKILDTSSPIKPDTPGTQEDLSGGAKKTSWAQMMKSASAVPMATTGAPLSVNETHTAPASPTKPVTPKKHSASSPKPKRNHYRQNGDRRKDHHSNYKKDKTPQAIRRDE</sequence>
<keyword evidence="7" id="KW-1185">Reference proteome</keyword>
<evidence type="ECO:0000259" key="5">
    <source>
        <dbReference type="PROSITE" id="PS50961"/>
    </source>
</evidence>
<dbReference type="Pfam" id="PF26088">
    <property type="entry name" value="RRM_LARP4"/>
    <property type="match status" value="1"/>
</dbReference>
<dbReference type="InterPro" id="IPR036388">
    <property type="entry name" value="WH-like_DNA-bd_sf"/>
</dbReference>
<feature type="compositionally biased region" description="Polar residues" evidence="4">
    <location>
        <begin position="646"/>
        <end position="665"/>
    </location>
</feature>
<dbReference type="GO" id="GO:0005829">
    <property type="term" value="C:cytosol"/>
    <property type="evidence" value="ECO:0007669"/>
    <property type="project" value="TreeGrafter"/>
</dbReference>
<feature type="compositionally biased region" description="Low complexity" evidence="4">
    <location>
        <begin position="629"/>
        <end position="645"/>
    </location>
</feature>
<name>A0A0L0G829_9EUKA</name>
<feature type="compositionally biased region" description="Basic residues" evidence="4">
    <location>
        <begin position="748"/>
        <end position="764"/>
    </location>
</feature>
<feature type="compositionally biased region" description="Basic and acidic residues" evidence="4">
    <location>
        <begin position="356"/>
        <end position="365"/>
    </location>
</feature>
<feature type="domain" description="HTH La-type RNA-binding" evidence="5">
    <location>
        <begin position="66"/>
        <end position="155"/>
    </location>
</feature>
<proteinExistence type="predicted"/>
<organism evidence="6 7">
    <name type="scientific">Sphaeroforma arctica JP610</name>
    <dbReference type="NCBI Taxonomy" id="667725"/>
    <lineage>
        <taxon>Eukaryota</taxon>
        <taxon>Ichthyosporea</taxon>
        <taxon>Ichthyophonida</taxon>
        <taxon>Sphaeroforma</taxon>
    </lineage>
</organism>
<dbReference type="SUPFAM" id="SSF46785">
    <property type="entry name" value="Winged helix' DNA-binding domain"/>
    <property type="match status" value="1"/>
</dbReference>
<feature type="compositionally biased region" description="Basic residues" evidence="4">
    <location>
        <begin position="460"/>
        <end position="483"/>
    </location>
</feature>
<dbReference type="AlphaFoldDB" id="A0A0L0G829"/>
<evidence type="ECO:0000256" key="3">
    <source>
        <dbReference type="PROSITE-ProRule" id="PRU00332"/>
    </source>
</evidence>
<feature type="region of interest" description="Disordered" evidence="4">
    <location>
        <begin position="581"/>
        <end position="791"/>
    </location>
</feature>
<dbReference type="OrthoDB" id="340227at2759"/>
<feature type="region of interest" description="Disordered" evidence="4">
    <location>
        <begin position="1"/>
        <end position="31"/>
    </location>
</feature>
<dbReference type="GO" id="GO:0003730">
    <property type="term" value="F:mRNA 3'-UTR binding"/>
    <property type="evidence" value="ECO:0007669"/>
    <property type="project" value="TreeGrafter"/>
</dbReference>
<dbReference type="PROSITE" id="PS50961">
    <property type="entry name" value="HTH_LA"/>
    <property type="match status" value="1"/>
</dbReference>
<dbReference type="SMART" id="SM00715">
    <property type="entry name" value="LA"/>
    <property type="match status" value="1"/>
</dbReference>
<dbReference type="InterPro" id="IPR058699">
    <property type="entry name" value="RRM_LARP4/4B"/>
</dbReference>
<dbReference type="STRING" id="667725.A0A0L0G829"/>
<accession>A0A0L0G829</accession>
<dbReference type="Pfam" id="PF05383">
    <property type="entry name" value="La"/>
    <property type="match status" value="1"/>
</dbReference>
<dbReference type="PANTHER" id="PTHR22792">
    <property type="entry name" value="LUPUS LA PROTEIN-RELATED"/>
    <property type="match status" value="1"/>
</dbReference>
<dbReference type="PANTHER" id="PTHR22792:SF131">
    <property type="entry name" value="LA-RELATED PROTEIN LARP4B"/>
    <property type="match status" value="1"/>
</dbReference>
<dbReference type="SUPFAM" id="SSF54928">
    <property type="entry name" value="RNA-binding domain, RBD"/>
    <property type="match status" value="1"/>
</dbReference>
<evidence type="ECO:0000256" key="1">
    <source>
        <dbReference type="ARBA" id="ARBA00022553"/>
    </source>
</evidence>
<feature type="compositionally biased region" description="Low complexity" evidence="4">
    <location>
        <begin position="670"/>
        <end position="682"/>
    </location>
</feature>
<feature type="compositionally biased region" description="Polar residues" evidence="4">
    <location>
        <begin position="581"/>
        <end position="613"/>
    </location>
</feature>
<keyword evidence="2 3" id="KW-0694">RNA-binding</keyword>
<dbReference type="Proteomes" id="UP000054560">
    <property type="component" value="Unassembled WGS sequence"/>
</dbReference>
<protein>
    <recommendedName>
        <fullName evidence="5">HTH La-type RNA-binding domain-containing protein</fullName>
    </recommendedName>
</protein>
<dbReference type="InterPro" id="IPR035979">
    <property type="entry name" value="RBD_domain_sf"/>
</dbReference>
<feature type="region of interest" description="Disordered" evidence="4">
    <location>
        <begin position="314"/>
        <end position="568"/>
    </location>
</feature>
<dbReference type="InterPro" id="IPR006630">
    <property type="entry name" value="La_HTH"/>
</dbReference>
<dbReference type="RefSeq" id="XP_014158948.1">
    <property type="nucleotide sequence ID" value="XM_014303473.1"/>
</dbReference>
<feature type="compositionally biased region" description="Polar residues" evidence="4">
    <location>
        <begin position="555"/>
        <end position="568"/>
    </location>
</feature>
<feature type="compositionally biased region" description="Basic and acidic residues" evidence="4">
    <location>
        <begin position="377"/>
        <end position="396"/>
    </location>
</feature>
<dbReference type="Gene3D" id="1.10.10.10">
    <property type="entry name" value="Winged helix-like DNA-binding domain superfamily/Winged helix DNA-binding domain"/>
    <property type="match status" value="1"/>
</dbReference>
<evidence type="ECO:0000313" key="6">
    <source>
        <dbReference type="EMBL" id="KNC85046.1"/>
    </source>
</evidence>
<reference evidence="6 7" key="1">
    <citation type="submission" date="2011-02" db="EMBL/GenBank/DDBJ databases">
        <title>The Genome Sequence of Sphaeroforma arctica JP610.</title>
        <authorList>
            <consortium name="The Broad Institute Genome Sequencing Platform"/>
            <person name="Russ C."/>
            <person name="Cuomo C."/>
            <person name="Young S.K."/>
            <person name="Zeng Q."/>
            <person name="Gargeya S."/>
            <person name="Alvarado L."/>
            <person name="Berlin A."/>
            <person name="Chapman S.B."/>
            <person name="Chen Z."/>
            <person name="Freedman E."/>
            <person name="Gellesch M."/>
            <person name="Goldberg J."/>
            <person name="Griggs A."/>
            <person name="Gujja S."/>
            <person name="Heilman E."/>
            <person name="Heiman D."/>
            <person name="Howarth C."/>
            <person name="Mehta T."/>
            <person name="Neiman D."/>
            <person name="Pearson M."/>
            <person name="Roberts A."/>
            <person name="Saif S."/>
            <person name="Shea T."/>
            <person name="Shenoy N."/>
            <person name="Sisk P."/>
            <person name="Stolte C."/>
            <person name="Sykes S."/>
            <person name="White J."/>
            <person name="Yandava C."/>
            <person name="Burger G."/>
            <person name="Gray M.W."/>
            <person name="Holland P.W.H."/>
            <person name="King N."/>
            <person name="Lang F.B.F."/>
            <person name="Roger A.J."/>
            <person name="Ruiz-Trillo I."/>
            <person name="Haas B."/>
            <person name="Nusbaum C."/>
            <person name="Birren B."/>
        </authorList>
    </citation>
    <scope>NUCLEOTIDE SEQUENCE [LARGE SCALE GENOMIC DNA]</scope>
    <source>
        <strain evidence="6 7">JP610</strain>
    </source>
</reference>